<proteinExistence type="predicted"/>
<accession>A0A2J6RII8</accession>
<evidence type="ECO:0000313" key="2">
    <source>
        <dbReference type="Proteomes" id="UP000235786"/>
    </source>
</evidence>
<dbReference type="EMBL" id="KZ613948">
    <property type="protein sequence ID" value="PMD38333.1"/>
    <property type="molecule type" value="Genomic_DNA"/>
</dbReference>
<dbReference type="Proteomes" id="UP000235786">
    <property type="component" value="Unassembled WGS sequence"/>
</dbReference>
<dbReference type="AlphaFoldDB" id="A0A2J6RII8"/>
<dbReference type="PANTHER" id="PTHR42085">
    <property type="entry name" value="F-BOX DOMAIN-CONTAINING PROTEIN"/>
    <property type="match status" value="1"/>
</dbReference>
<evidence type="ECO:0008006" key="3">
    <source>
        <dbReference type="Google" id="ProtNLM"/>
    </source>
</evidence>
<keyword evidence="2" id="KW-1185">Reference proteome</keyword>
<organism evidence="1 2">
    <name type="scientific">Hyaloscypha variabilis (strain UAMH 11265 / GT02V1 / F)</name>
    <name type="common">Meliniomyces variabilis</name>
    <dbReference type="NCBI Taxonomy" id="1149755"/>
    <lineage>
        <taxon>Eukaryota</taxon>
        <taxon>Fungi</taxon>
        <taxon>Dikarya</taxon>
        <taxon>Ascomycota</taxon>
        <taxon>Pezizomycotina</taxon>
        <taxon>Leotiomycetes</taxon>
        <taxon>Helotiales</taxon>
        <taxon>Hyaloscyphaceae</taxon>
        <taxon>Hyaloscypha</taxon>
        <taxon>Hyaloscypha variabilis</taxon>
    </lineage>
</organism>
<reference evidence="1 2" key="1">
    <citation type="submission" date="2016-04" db="EMBL/GenBank/DDBJ databases">
        <title>A degradative enzymes factory behind the ericoid mycorrhizal symbiosis.</title>
        <authorList>
            <consortium name="DOE Joint Genome Institute"/>
            <person name="Martino E."/>
            <person name="Morin E."/>
            <person name="Grelet G."/>
            <person name="Kuo A."/>
            <person name="Kohler A."/>
            <person name="Daghino S."/>
            <person name="Barry K."/>
            <person name="Choi C."/>
            <person name="Cichocki N."/>
            <person name="Clum A."/>
            <person name="Copeland A."/>
            <person name="Hainaut M."/>
            <person name="Haridas S."/>
            <person name="Labutti K."/>
            <person name="Lindquist E."/>
            <person name="Lipzen A."/>
            <person name="Khouja H.-R."/>
            <person name="Murat C."/>
            <person name="Ohm R."/>
            <person name="Olson A."/>
            <person name="Spatafora J."/>
            <person name="Veneault-Fourrey C."/>
            <person name="Henrissat B."/>
            <person name="Grigoriev I."/>
            <person name="Martin F."/>
            <person name="Perotto S."/>
        </authorList>
    </citation>
    <scope>NUCLEOTIDE SEQUENCE [LARGE SCALE GENOMIC DNA]</scope>
    <source>
        <strain evidence="1 2">F</strain>
    </source>
</reference>
<gene>
    <name evidence="1" type="ORF">L207DRAFT_568010</name>
</gene>
<name>A0A2J6RII8_HYAVF</name>
<dbReference type="InterPro" id="IPR038883">
    <property type="entry name" value="AN11006-like"/>
</dbReference>
<dbReference type="OrthoDB" id="3557214at2759"/>
<dbReference type="PANTHER" id="PTHR42085:SF1">
    <property type="entry name" value="F-BOX DOMAIN-CONTAINING PROTEIN"/>
    <property type="match status" value="1"/>
</dbReference>
<sequence length="363" mass="41300">MASTFHIPTELRLLILEYVLTSPSGVITFRCPSGSNSTRIFAEGGTNEELFSLSILRRCKQFYGDCEDILWKVNTLDLEPLLSPHLGNTEFLDLIPRLWNNVRSVQLEIGFRGSPSNIIRTTWLESSLEELTTWENLRAISFVVREDFPDCVKAMDGLIQTREGFGDNADGATMNKCLDIFEGAGGKEGYLAHLERKIVFNFEYKPPSGLDWTPAAGTLMMLETPLPDKIFMELATSFGGDVVANGEVYYSNGIQKKRLFYTRLNLENLYTQTVSLAKGCALQKLEFIYTCWTKLEKDEVRKHLLGLTTLQVSEEEGKKIRHYLDHWFETGPKQLVELTKEMSKENPLEIEEQCGQLELARRS</sequence>
<evidence type="ECO:0000313" key="1">
    <source>
        <dbReference type="EMBL" id="PMD38333.1"/>
    </source>
</evidence>
<protein>
    <recommendedName>
        <fullName evidence="3">F-box domain-containing protein</fullName>
    </recommendedName>
</protein>